<sequence>MKKLLLTVAVAAFFFSCENDANDYNQTGATSNEQTQNFASKPTKELERLRKEAFDKMNLGGMYRYSSQKGLTISGDMLKGQTTSSIVIPPNALTYEDGGLIDGYIYVDYVELFTIEKMVSLNKPTMGFNPQTGERELLVSGGEFYLMIRDANGTQVTLNQPIQVNIATNNSQANPNGMLLWNGITDPDGSFWWNNAAVSDVSFANGSPVFQEGTVYNILINNSSTFGWYNCDKFYSDPRPKTNMSIKIPAGFNQSNSSVYVAFENEKNALMHLYSFDAAFNMFGTPQPAIPDGINAHIIFVGEQNGQYRYEIISTVITGGNPVFNVNPGNLITTSNFQQIENHILTLP</sequence>
<dbReference type="Proteomes" id="UP001242368">
    <property type="component" value="Unassembled WGS sequence"/>
</dbReference>
<dbReference type="RefSeq" id="WP_290363892.1">
    <property type="nucleotide sequence ID" value="NZ_JAUFQU010000001.1"/>
</dbReference>
<keyword evidence="3" id="KW-1185">Reference proteome</keyword>
<accession>A0ABT8CU14</accession>
<evidence type="ECO:0000256" key="1">
    <source>
        <dbReference type="SAM" id="SignalP"/>
    </source>
</evidence>
<dbReference type="EMBL" id="JAUFQU010000001">
    <property type="protein sequence ID" value="MDN3708004.1"/>
    <property type="molecule type" value="Genomic_DNA"/>
</dbReference>
<gene>
    <name evidence="2" type="ORF">QW060_12885</name>
</gene>
<proteinExistence type="predicted"/>
<feature type="signal peptide" evidence="1">
    <location>
        <begin position="1"/>
        <end position="21"/>
    </location>
</feature>
<reference evidence="3" key="1">
    <citation type="journal article" date="2019" name="Int. J. Syst. Evol. Microbiol.">
        <title>The Global Catalogue of Microorganisms (GCM) 10K type strain sequencing project: providing services to taxonomists for standard genome sequencing and annotation.</title>
        <authorList>
            <consortium name="The Broad Institute Genomics Platform"/>
            <consortium name="The Broad Institute Genome Sequencing Center for Infectious Disease"/>
            <person name="Wu L."/>
            <person name="Ma J."/>
        </authorList>
    </citation>
    <scope>NUCLEOTIDE SEQUENCE [LARGE SCALE GENOMIC DNA]</scope>
    <source>
        <strain evidence="3">CECT 7184</strain>
    </source>
</reference>
<feature type="chain" id="PRO_5047413604" evidence="1">
    <location>
        <begin position="22"/>
        <end position="348"/>
    </location>
</feature>
<evidence type="ECO:0000313" key="2">
    <source>
        <dbReference type="EMBL" id="MDN3708004.1"/>
    </source>
</evidence>
<name>A0ABT8CU14_9FLAO</name>
<keyword evidence="1" id="KW-0732">Signal</keyword>
<evidence type="ECO:0000313" key="3">
    <source>
        <dbReference type="Proteomes" id="UP001242368"/>
    </source>
</evidence>
<dbReference type="PROSITE" id="PS51257">
    <property type="entry name" value="PROKAR_LIPOPROTEIN"/>
    <property type="match status" value="1"/>
</dbReference>
<comment type="caution">
    <text evidence="2">The sequence shown here is derived from an EMBL/GenBank/DDBJ whole genome shotgun (WGS) entry which is preliminary data.</text>
</comment>
<organism evidence="2 3">
    <name type="scientific">Paenimyroides ceti</name>
    <dbReference type="NCBI Taxonomy" id="395087"/>
    <lineage>
        <taxon>Bacteria</taxon>
        <taxon>Pseudomonadati</taxon>
        <taxon>Bacteroidota</taxon>
        <taxon>Flavobacteriia</taxon>
        <taxon>Flavobacteriales</taxon>
        <taxon>Flavobacteriaceae</taxon>
        <taxon>Paenimyroides</taxon>
    </lineage>
</organism>
<protein>
    <submittedName>
        <fullName evidence="2">Uncharacterized protein</fullName>
    </submittedName>
</protein>